<evidence type="ECO:0000256" key="3">
    <source>
        <dbReference type="ARBA" id="ARBA00005466"/>
    </source>
</evidence>
<dbReference type="Gene3D" id="3.40.462.20">
    <property type="match status" value="1"/>
</dbReference>
<proteinExistence type="inferred from homology"/>
<reference evidence="12" key="1">
    <citation type="journal article" date="2019" name="Curr. Biol.">
        <title>Genome Sequence of Striga asiatica Provides Insight into the Evolution of Plant Parasitism.</title>
        <authorList>
            <person name="Yoshida S."/>
            <person name="Kim S."/>
            <person name="Wafula E.K."/>
            <person name="Tanskanen J."/>
            <person name="Kim Y.M."/>
            <person name="Honaas L."/>
            <person name="Yang Z."/>
            <person name="Spallek T."/>
            <person name="Conn C.E."/>
            <person name="Ichihashi Y."/>
            <person name="Cheong K."/>
            <person name="Cui S."/>
            <person name="Der J.P."/>
            <person name="Gundlach H."/>
            <person name="Jiao Y."/>
            <person name="Hori C."/>
            <person name="Ishida J.K."/>
            <person name="Kasahara H."/>
            <person name="Kiba T."/>
            <person name="Kim M.S."/>
            <person name="Koo N."/>
            <person name="Laohavisit A."/>
            <person name="Lee Y.H."/>
            <person name="Lumba S."/>
            <person name="McCourt P."/>
            <person name="Mortimer J.C."/>
            <person name="Mutuku J.M."/>
            <person name="Nomura T."/>
            <person name="Sasaki-Sekimoto Y."/>
            <person name="Seto Y."/>
            <person name="Wang Y."/>
            <person name="Wakatake T."/>
            <person name="Sakakibara H."/>
            <person name="Demura T."/>
            <person name="Yamaguchi S."/>
            <person name="Yoneyama K."/>
            <person name="Manabe R.I."/>
            <person name="Nelson D.C."/>
            <person name="Schulman A.H."/>
            <person name="Timko M.P."/>
            <person name="dePamphilis C.W."/>
            <person name="Choi D."/>
            <person name="Shirasu K."/>
        </authorList>
    </citation>
    <scope>NUCLEOTIDE SEQUENCE [LARGE SCALE GENOMIC DNA]</scope>
    <source>
        <strain evidence="12">cv. UVA1</strain>
    </source>
</reference>
<dbReference type="Pfam" id="PF08031">
    <property type="entry name" value="BBE"/>
    <property type="match status" value="1"/>
</dbReference>
<keyword evidence="6 9" id="KW-0732">Signal</keyword>
<dbReference type="GO" id="GO:0071949">
    <property type="term" value="F:FAD binding"/>
    <property type="evidence" value="ECO:0007669"/>
    <property type="project" value="InterPro"/>
</dbReference>
<feature type="chain" id="PRO_5023127231" evidence="9">
    <location>
        <begin position="27"/>
        <end position="545"/>
    </location>
</feature>
<keyword evidence="4" id="KW-0017">Alkaloid metabolism</keyword>
<dbReference type="Gene3D" id="3.30.465.10">
    <property type="match status" value="1"/>
</dbReference>
<evidence type="ECO:0000256" key="9">
    <source>
        <dbReference type="SAM" id="SignalP"/>
    </source>
</evidence>
<evidence type="ECO:0000256" key="6">
    <source>
        <dbReference type="ARBA" id="ARBA00022729"/>
    </source>
</evidence>
<dbReference type="InterPro" id="IPR016169">
    <property type="entry name" value="FAD-bd_PCMH_sub2"/>
</dbReference>
<keyword evidence="8" id="KW-0325">Glycoprotein</keyword>
<dbReference type="GO" id="GO:0016491">
    <property type="term" value="F:oxidoreductase activity"/>
    <property type="evidence" value="ECO:0007669"/>
    <property type="project" value="InterPro"/>
</dbReference>
<keyword evidence="12" id="KW-1185">Reference proteome</keyword>
<evidence type="ECO:0000313" key="12">
    <source>
        <dbReference type="Proteomes" id="UP000325081"/>
    </source>
</evidence>
<comment type="similarity">
    <text evidence="3">Belongs to the oxygen-dependent FAD-linked oxidoreductase family.</text>
</comment>
<evidence type="ECO:0000313" key="11">
    <source>
        <dbReference type="EMBL" id="GER48919.1"/>
    </source>
</evidence>
<protein>
    <submittedName>
        <fullName evidence="11">FAD-binding Berberine family protein</fullName>
    </submittedName>
</protein>
<dbReference type="InterPro" id="IPR016167">
    <property type="entry name" value="FAD-bd_PCMH_sub1"/>
</dbReference>
<dbReference type="AlphaFoldDB" id="A0A5A7QV12"/>
<dbReference type="InterPro" id="IPR006094">
    <property type="entry name" value="Oxid_FAD_bind_N"/>
</dbReference>
<evidence type="ECO:0000256" key="2">
    <source>
        <dbReference type="ARBA" id="ARBA00004913"/>
    </source>
</evidence>
<dbReference type="EMBL" id="BKCP01008404">
    <property type="protein sequence ID" value="GER48919.1"/>
    <property type="molecule type" value="Genomic_DNA"/>
</dbReference>
<dbReference type="InterPro" id="IPR012951">
    <property type="entry name" value="BBE"/>
</dbReference>
<keyword evidence="7" id="KW-0274">FAD</keyword>
<evidence type="ECO:0000256" key="8">
    <source>
        <dbReference type="ARBA" id="ARBA00023180"/>
    </source>
</evidence>
<comment type="pathway">
    <text evidence="2">Alkaloid biosynthesis.</text>
</comment>
<feature type="signal peptide" evidence="9">
    <location>
        <begin position="1"/>
        <end position="26"/>
    </location>
</feature>
<comment type="cofactor">
    <cofactor evidence="1">
        <name>FAD</name>
        <dbReference type="ChEBI" id="CHEBI:57692"/>
    </cofactor>
</comment>
<evidence type="ECO:0000256" key="4">
    <source>
        <dbReference type="ARBA" id="ARBA00022589"/>
    </source>
</evidence>
<evidence type="ECO:0000256" key="7">
    <source>
        <dbReference type="ARBA" id="ARBA00022827"/>
    </source>
</evidence>
<dbReference type="InterPro" id="IPR016166">
    <property type="entry name" value="FAD-bd_PCMH"/>
</dbReference>
<dbReference type="OrthoDB" id="407275at2759"/>
<gene>
    <name evidence="11" type="ORF">STAS_26137</name>
</gene>
<accession>A0A5A7QV12</accession>
<evidence type="ECO:0000256" key="1">
    <source>
        <dbReference type="ARBA" id="ARBA00001974"/>
    </source>
</evidence>
<keyword evidence="5" id="KW-0285">Flavoprotein</keyword>
<dbReference type="PROSITE" id="PS51387">
    <property type="entry name" value="FAD_PCMH"/>
    <property type="match status" value="1"/>
</dbReference>
<dbReference type="Proteomes" id="UP000325081">
    <property type="component" value="Unassembled WGS sequence"/>
</dbReference>
<dbReference type="Gene3D" id="3.30.43.10">
    <property type="entry name" value="Uridine Diphospho-n-acetylenolpyruvylglucosamine Reductase, domain 2"/>
    <property type="match status" value="1"/>
</dbReference>
<dbReference type="InterPro" id="IPR036318">
    <property type="entry name" value="FAD-bd_PCMH-like_sf"/>
</dbReference>
<dbReference type="PANTHER" id="PTHR32448">
    <property type="entry name" value="OS08G0158400 PROTEIN"/>
    <property type="match status" value="1"/>
</dbReference>
<feature type="domain" description="FAD-binding PCMH-type" evidence="10">
    <location>
        <begin position="76"/>
        <end position="252"/>
    </location>
</feature>
<comment type="caution">
    <text evidence="11">The sequence shown here is derived from an EMBL/GenBank/DDBJ whole genome shotgun (WGS) entry which is preliminary data.</text>
</comment>
<dbReference type="SUPFAM" id="SSF56176">
    <property type="entry name" value="FAD-binding/transporter-associated domain-like"/>
    <property type="match status" value="1"/>
</dbReference>
<sequence length="545" mass="60965">MSSSPILSLTITITTILVITSRFSHSSPTPNEFYECINLYSDTPIPFPAAFYPRNSPSFNSVLNSTAQNLRCLVPSEPKPDLIFTPLTESHVQSAVICARRLGLHFRSRSGGHDYEGLSYTSKNGQPFIVIDLSKLRSITVDVPDGTAWVQSGATNGELYYRIYQKSRTHGFPAGLCPSLGIGGHITGGGYGFMMRKYGLAADNVADVRIVDAEGRVLDRASMGEDFFWALRGGGGGSFGIITAWKVRLVMVPQIVTVFTVPKTLEQGATRILSKWQRVASKIDEDLFIRVIIQVVPVGTGPSAKKTVQTIYNAVFLGRADRLLDVMETSFPELGLTRNDCREMSWIESVLYIAGYPPSTPPEVLLQGKSLFKNYFKAKSEIVRRPIPEPGLDGLWARLLDDDLPLVIMNPFGGMMARIPECETPFPYREGVLYMTQYLTRWNDANPESESRHVTWIRGLYDYMSAFVSRFPRGAYVNYRDLDLGTNGNCSGDGLVEGGKYYWGFKYFNRNFKRLVLVKSMVDRDNFFRHEQSIPTLMMLRGNAS</sequence>
<evidence type="ECO:0000256" key="5">
    <source>
        <dbReference type="ARBA" id="ARBA00022630"/>
    </source>
</evidence>
<organism evidence="11 12">
    <name type="scientific">Striga asiatica</name>
    <name type="common">Asiatic witchweed</name>
    <name type="synonym">Buchnera asiatica</name>
    <dbReference type="NCBI Taxonomy" id="4170"/>
    <lineage>
        <taxon>Eukaryota</taxon>
        <taxon>Viridiplantae</taxon>
        <taxon>Streptophyta</taxon>
        <taxon>Embryophyta</taxon>
        <taxon>Tracheophyta</taxon>
        <taxon>Spermatophyta</taxon>
        <taxon>Magnoliopsida</taxon>
        <taxon>eudicotyledons</taxon>
        <taxon>Gunneridae</taxon>
        <taxon>Pentapetalae</taxon>
        <taxon>asterids</taxon>
        <taxon>lamiids</taxon>
        <taxon>Lamiales</taxon>
        <taxon>Orobanchaceae</taxon>
        <taxon>Buchnereae</taxon>
        <taxon>Striga</taxon>
    </lineage>
</organism>
<evidence type="ECO:0000259" key="10">
    <source>
        <dbReference type="PROSITE" id="PS51387"/>
    </source>
</evidence>
<dbReference type="Pfam" id="PF01565">
    <property type="entry name" value="FAD_binding_4"/>
    <property type="match status" value="1"/>
</dbReference>
<name>A0A5A7QV12_STRAF</name>